<sequence length="258" mass="26265">MTAKTIAIVTGGSRGVGRSIVARLATESRVVFTYRRDEQAATALVAAVAARGGEAFAVQADLGDPGAATRVVDTVLTDFGEPSMIVGNAGIASRGESAAQTTDAEYLNLFQVHTLANVELVRAALPALRANRGAVVFISSAVSSVLPVATAPYAAAKAAMEAIAVVMAREERDHGVRVNVVAPSLVATDMGDRLTAALTGARNASEFDHAAPLGRVCRPEDVADAVGFLLSPAASYVTGHRLAVDGGGVSSSLIPAAN</sequence>
<dbReference type="Pfam" id="PF13561">
    <property type="entry name" value="adh_short_C2"/>
    <property type="match status" value="1"/>
</dbReference>
<comment type="caution">
    <text evidence="3">The sequence shown here is derived from an EMBL/GenBank/DDBJ whole genome shotgun (WGS) entry which is preliminary data.</text>
</comment>
<accession>A0A051TVS4</accession>
<evidence type="ECO:0000313" key="4">
    <source>
        <dbReference type="Proteomes" id="UP000025947"/>
    </source>
</evidence>
<reference evidence="3 4" key="1">
    <citation type="submission" date="2014-04" db="EMBL/GenBank/DDBJ databases">
        <title>The Genome Sequence of Mycobacterium tuberculosis TKK-01-0051.</title>
        <authorList>
            <consortium name="The Broad Institute Genomics Platform"/>
            <consortium name="The Broad Institute Genome Sequencing Center for Infectious Disease"/>
            <person name="Earl A.M."/>
            <person name="Cohen K."/>
            <person name="Pym A."/>
            <person name="Bishai W."/>
            <person name="Maharaj K."/>
            <person name="Desjardins C."/>
            <person name="Abeel T."/>
            <person name="Young S."/>
            <person name="Zeng Q."/>
            <person name="Gargeya S."/>
            <person name="Abouelleil A."/>
            <person name="Alvarado L."/>
            <person name="Chapman S.B."/>
            <person name="Gainer-Dewar J."/>
            <person name="Goldberg J."/>
            <person name="Griggs A."/>
            <person name="Gujja S."/>
            <person name="Hansen M."/>
            <person name="Howarth C."/>
            <person name="Imamovic A."/>
            <person name="Larimer J."/>
            <person name="Murphy C."/>
            <person name="Naylor J."/>
            <person name="Pearson M."/>
            <person name="Poon T.W."/>
            <person name="Priest M."/>
            <person name="Roberts A."/>
            <person name="Saif S."/>
            <person name="Shea T."/>
            <person name="Sykes S."/>
            <person name="Wortman J."/>
            <person name="Nusbaum C."/>
            <person name="Birren B."/>
        </authorList>
    </citation>
    <scope>NUCLEOTIDE SEQUENCE [LARGE SCALE GENOMIC DNA]</scope>
    <source>
        <strain evidence="3 4">TKK-01-0051</strain>
    </source>
</reference>
<dbReference type="Proteomes" id="UP000025947">
    <property type="component" value="Unassembled WGS sequence"/>
</dbReference>
<dbReference type="PANTHER" id="PTHR43639:SF1">
    <property type="entry name" value="SHORT-CHAIN DEHYDROGENASE_REDUCTASE FAMILY PROTEIN"/>
    <property type="match status" value="1"/>
</dbReference>
<dbReference type="PROSITE" id="PS00061">
    <property type="entry name" value="ADH_SHORT"/>
    <property type="match status" value="1"/>
</dbReference>
<evidence type="ECO:0008006" key="5">
    <source>
        <dbReference type="Google" id="ProtNLM"/>
    </source>
</evidence>
<proteinExistence type="inferred from homology"/>
<dbReference type="PANTHER" id="PTHR43639">
    <property type="entry name" value="OXIDOREDUCTASE, SHORT-CHAIN DEHYDROGENASE/REDUCTASE FAMILY (AFU_ORTHOLOGUE AFUA_5G02870)"/>
    <property type="match status" value="1"/>
</dbReference>
<dbReference type="SUPFAM" id="SSF51735">
    <property type="entry name" value="NAD(P)-binding Rossmann-fold domains"/>
    <property type="match status" value="1"/>
</dbReference>
<organism evidence="3 4">
    <name type="scientific">Mycobacterium [tuberculosis] TKK-01-0051</name>
    <dbReference type="NCBI Taxonomy" id="1324261"/>
    <lineage>
        <taxon>Bacteria</taxon>
        <taxon>Bacillati</taxon>
        <taxon>Actinomycetota</taxon>
        <taxon>Actinomycetes</taxon>
        <taxon>Mycobacteriales</taxon>
        <taxon>Mycobacteriaceae</taxon>
        <taxon>Mycobacterium</taxon>
        <taxon>Mycobacterium avium complex (MAC)</taxon>
    </lineage>
</organism>
<gene>
    <name evidence="3" type="ORF">K875_03980</name>
</gene>
<dbReference type="Gene3D" id="3.40.50.720">
    <property type="entry name" value="NAD(P)-binding Rossmann-like Domain"/>
    <property type="match status" value="1"/>
</dbReference>
<dbReference type="InterPro" id="IPR020904">
    <property type="entry name" value="Sc_DH/Rdtase_CS"/>
</dbReference>
<dbReference type="FunFam" id="3.40.50.720:FF:000084">
    <property type="entry name" value="Short-chain dehydrogenase reductase"/>
    <property type="match status" value="1"/>
</dbReference>
<protein>
    <recommendedName>
        <fullName evidence="5">Oxidoreductase</fullName>
    </recommendedName>
</protein>
<dbReference type="InterPro" id="IPR002347">
    <property type="entry name" value="SDR_fam"/>
</dbReference>
<dbReference type="InterPro" id="IPR036291">
    <property type="entry name" value="NAD(P)-bd_dom_sf"/>
</dbReference>
<dbReference type="PRINTS" id="PR00081">
    <property type="entry name" value="GDHRDH"/>
</dbReference>
<dbReference type="EMBL" id="JLXW01000010">
    <property type="protein sequence ID" value="KBZ61029.1"/>
    <property type="molecule type" value="Genomic_DNA"/>
</dbReference>
<keyword evidence="4" id="KW-1185">Reference proteome</keyword>
<dbReference type="GO" id="GO:0016491">
    <property type="term" value="F:oxidoreductase activity"/>
    <property type="evidence" value="ECO:0007669"/>
    <property type="project" value="UniProtKB-KW"/>
</dbReference>
<evidence type="ECO:0000313" key="3">
    <source>
        <dbReference type="EMBL" id="KBZ61029.1"/>
    </source>
</evidence>
<comment type="similarity">
    <text evidence="1">Belongs to the short-chain dehydrogenases/reductases (SDR) family.</text>
</comment>
<evidence type="ECO:0000256" key="1">
    <source>
        <dbReference type="ARBA" id="ARBA00006484"/>
    </source>
</evidence>
<dbReference type="PATRIC" id="fig|1324261.3.peg.4020"/>
<keyword evidence="2" id="KW-0560">Oxidoreductase</keyword>
<name>A0A051TVS4_9MYCO</name>
<dbReference type="CDD" id="cd05233">
    <property type="entry name" value="SDR_c"/>
    <property type="match status" value="1"/>
</dbReference>
<evidence type="ECO:0000256" key="2">
    <source>
        <dbReference type="ARBA" id="ARBA00023002"/>
    </source>
</evidence>
<dbReference type="AlphaFoldDB" id="A0A051TVS4"/>
<dbReference type="HOGENOM" id="CLU_010194_1_0_11"/>
<dbReference type="RefSeq" id="WP_044486425.1">
    <property type="nucleotide sequence ID" value="NZ_KK328284.1"/>
</dbReference>